<keyword evidence="2 5" id="KW-0812">Transmembrane</keyword>
<dbReference type="PROSITE" id="PS50850">
    <property type="entry name" value="MFS"/>
    <property type="match status" value="1"/>
</dbReference>
<evidence type="ECO:0000313" key="8">
    <source>
        <dbReference type="Proteomes" id="UP000520198"/>
    </source>
</evidence>
<evidence type="ECO:0000256" key="1">
    <source>
        <dbReference type="ARBA" id="ARBA00004141"/>
    </source>
</evidence>
<feature type="transmembrane region" description="Helical" evidence="5">
    <location>
        <begin position="69"/>
        <end position="87"/>
    </location>
</feature>
<evidence type="ECO:0000313" key="7">
    <source>
        <dbReference type="EMBL" id="NVD42733.1"/>
    </source>
</evidence>
<keyword evidence="4 5" id="KW-0472">Membrane</keyword>
<feature type="transmembrane region" description="Helical" evidence="5">
    <location>
        <begin position="157"/>
        <end position="177"/>
    </location>
</feature>
<proteinExistence type="predicted"/>
<dbReference type="EMBL" id="JABWDU010000010">
    <property type="protein sequence ID" value="NVD42733.1"/>
    <property type="molecule type" value="Genomic_DNA"/>
</dbReference>
<feature type="transmembrane region" description="Helical" evidence="5">
    <location>
        <begin position="93"/>
        <end position="111"/>
    </location>
</feature>
<dbReference type="Gene3D" id="1.20.1250.20">
    <property type="entry name" value="MFS general substrate transporter like domains"/>
    <property type="match status" value="1"/>
</dbReference>
<dbReference type="InterPro" id="IPR036259">
    <property type="entry name" value="MFS_trans_sf"/>
</dbReference>
<dbReference type="InterPro" id="IPR020846">
    <property type="entry name" value="MFS_dom"/>
</dbReference>
<accession>A0A7Y6QBR6</accession>
<feature type="domain" description="Major facilitator superfamily (MFS) profile" evidence="6">
    <location>
        <begin position="3"/>
        <end position="379"/>
    </location>
</feature>
<evidence type="ECO:0000256" key="3">
    <source>
        <dbReference type="ARBA" id="ARBA00022989"/>
    </source>
</evidence>
<evidence type="ECO:0000256" key="5">
    <source>
        <dbReference type="SAM" id="Phobius"/>
    </source>
</evidence>
<dbReference type="PANTHER" id="PTHR23514:SF13">
    <property type="entry name" value="INNER MEMBRANE PROTEIN YBJJ"/>
    <property type="match status" value="1"/>
</dbReference>
<evidence type="ECO:0000259" key="6">
    <source>
        <dbReference type="PROSITE" id="PS50850"/>
    </source>
</evidence>
<dbReference type="RefSeq" id="WP_176356078.1">
    <property type="nucleotide sequence ID" value="NZ_JABWDU010000010.1"/>
</dbReference>
<sequence>MTSQRLIMLIFFLQPIAFGAWLPRIPDIQQKLGLGPADLAIALLGMPAGILLTLPFAGRFVARIGGRATILYGFVVFLGLVWLPTWAPSIEMLFATLAVVGVALATLELGLNVEADAIEKRSGQLIMSTCHGFWSLGIMAGSLVGIGLAAIGVSPEWAVLTTAAAMLPISLLAARTLPDLRTTERPDAPLAGARRRGPSRALLGICFFVFGITMTEGAVADWSAVYLRDVFGLTGAGAGFGYSIFAFMVAAGRFGGDRLKANYGPIAVSRACGVASIAGLALVATSPAAWVALVGFAAMGFGVSVGFPLAVTAAADQNDRPAAASVAILSFVALLGFLIGPPMIGLVAEHSDMRLGLGMLIPFLALSLVLTGRLKPATSAVPAPAST</sequence>
<comment type="subcellular location">
    <subcellularLocation>
        <location evidence="1">Membrane</location>
        <topology evidence="1">Multi-pass membrane protein</topology>
    </subcellularLocation>
</comment>
<dbReference type="InterPro" id="IPR011701">
    <property type="entry name" value="MFS"/>
</dbReference>
<dbReference type="AlphaFoldDB" id="A0A7Y6QBR6"/>
<reference evidence="7 8" key="1">
    <citation type="submission" date="2020-06" db="EMBL/GenBank/DDBJ databases">
        <authorList>
            <person name="Grouzdev D.S."/>
        </authorList>
    </citation>
    <scope>NUCLEOTIDE SEQUENCE [LARGE SCALE GENOMIC DNA]</scope>
    <source>
        <strain evidence="7 8">HO-A22</strain>
    </source>
</reference>
<dbReference type="CDD" id="cd17393">
    <property type="entry name" value="MFS_MosC_like"/>
    <property type="match status" value="1"/>
</dbReference>
<feature type="transmembrane region" description="Helical" evidence="5">
    <location>
        <begin position="290"/>
        <end position="311"/>
    </location>
</feature>
<dbReference type="GO" id="GO:0022857">
    <property type="term" value="F:transmembrane transporter activity"/>
    <property type="evidence" value="ECO:0007669"/>
    <property type="project" value="InterPro"/>
</dbReference>
<evidence type="ECO:0000256" key="2">
    <source>
        <dbReference type="ARBA" id="ARBA00022692"/>
    </source>
</evidence>
<keyword evidence="3 5" id="KW-1133">Transmembrane helix</keyword>
<dbReference type="Proteomes" id="UP000520198">
    <property type="component" value="Unassembled WGS sequence"/>
</dbReference>
<feature type="transmembrane region" description="Helical" evidence="5">
    <location>
        <begin position="132"/>
        <end position="151"/>
    </location>
</feature>
<feature type="transmembrane region" description="Helical" evidence="5">
    <location>
        <begin position="323"/>
        <end position="347"/>
    </location>
</feature>
<feature type="transmembrane region" description="Helical" evidence="5">
    <location>
        <begin position="353"/>
        <end position="370"/>
    </location>
</feature>
<dbReference type="InterPro" id="IPR051788">
    <property type="entry name" value="MFS_Transporter"/>
</dbReference>
<feature type="transmembrane region" description="Helical" evidence="5">
    <location>
        <begin position="201"/>
        <end position="224"/>
    </location>
</feature>
<keyword evidence="8" id="KW-1185">Reference proteome</keyword>
<feature type="transmembrane region" description="Helical" evidence="5">
    <location>
        <begin position="230"/>
        <end position="251"/>
    </location>
</feature>
<protein>
    <submittedName>
        <fullName evidence="7">MFS transporter</fullName>
    </submittedName>
</protein>
<dbReference type="Pfam" id="PF07690">
    <property type="entry name" value="MFS_1"/>
    <property type="match status" value="1"/>
</dbReference>
<evidence type="ECO:0000256" key="4">
    <source>
        <dbReference type="ARBA" id="ARBA00023136"/>
    </source>
</evidence>
<gene>
    <name evidence="7" type="ORF">HT585_28060</name>
</gene>
<comment type="caution">
    <text evidence="7">The sequence shown here is derived from an EMBL/GenBank/DDBJ whole genome shotgun (WGS) entry which is preliminary data.</text>
</comment>
<dbReference type="SUPFAM" id="SSF103473">
    <property type="entry name" value="MFS general substrate transporter"/>
    <property type="match status" value="1"/>
</dbReference>
<name>A0A7Y6QBR6_9HYPH</name>
<dbReference type="GO" id="GO:0016020">
    <property type="term" value="C:membrane"/>
    <property type="evidence" value="ECO:0007669"/>
    <property type="project" value="UniProtKB-SubCell"/>
</dbReference>
<feature type="transmembrane region" description="Helical" evidence="5">
    <location>
        <begin position="39"/>
        <end position="57"/>
    </location>
</feature>
<organism evidence="7 8">
    <name type="scientific">Ensifer oleiphilus</name>
    <dbReference type="NCBI Taxonomy" id="2742698"/>
    <lineage>
        <taxon>Bacteria</taxon>
        <taxon>Pseudomonadati</taxon>
        <taxon>Pseudomonadota</taxon>
        <taxon>Alphaproteobacteria</taxon>
        <taxon>Hyphomicrobiales</taxon>
        <taxon>Rhizobiaceae</taxon>
        <taxon>Sinorhizobium/Ensifer group</taxon>
        <taxon>Ensifer</taxon>
    </lineage>
</organism>
<dbReference type="PANTHER" id="PTHR23514">
    <property type="entry name" value="BYPASS OF STOP CODON PROTEIN 6"/>
    <property type="match status" value="1"/>
</dbReference>